<dbReference type="RefSeq" id="WP_191595952.1">
    <property type="nucleotide sequence ID" value="NZ_JACYFC010000007.1"/>
</dbReference>
<keyword evidence="2 7" id="KW-0812">Transmembrane</keyword>
<feature type="transmembrane region" description="Helical" evidence="7">
    <location>
        <begin position="43"/>
        <end position="65"/>
    </location>
</feature>
<organism evidence="9 10">
    <name type="scientific">Marinomonas colpomeniae</name>
    <dbReference type="NCBI Taxonomy" id="2774408"/>
    <lineage>
        <taxon>Bacteria</taxon>
        <taxon>Pseudomonadati</taxon>
        <taxon>Pseudomonadota</taxon>
        <taxon>Gammaproteobacteria</taxon>
        <taxon>Oceanospirillales</taxon>
        <taxon>Oceanospirillaceae</taxon>
        <taxon>Marinomonas</taxon>
    </lineage>
</organism>
<feature type="transmembrane region" description="Helical" evidence="7">
    <location>
        <begin position="6"/>
        <end position="22"/>
    </location>
</feature>
<evidence type="ECO:0000256" key="4">
    <source>
        <dbReference type="ARBA" id="ARBA00023002"/>
    </source>
</evidence>
<proteinExistence type="predicted"/>
<evidence type="ECO:0000256" key="2">
    <source>
        <dbReference type="ARBA" id="ARBA00022692"/>
    </source>
</evidence>
<keyword evidence="4" id="KW-0560">Oxidoreductase</keyword>
<evidence type="ECO:0000256" key="7">
    <source>
        <dbReference type="SAM" id="Phobius"/>
    </source>
</evidence>
<dbReference type="EMBL" id="JACYFC010000007">
    <property type="protein sequence ID" value="MBD5772563.1"/>
    <property type="molecule type" value="Genomic_DNA"/>
</dbReference>
<keyword evidence="5" id="KW-0443">Lipid metabolism</keyword>
<keyword evidence="10" id="KW-1185">Reference proteome</keyword>
<dbReference type="Pfam" id="PF04116">
    <property type="entry name" value="FA_hydroxylase"/>
    <property type="match status" value="1"/>
</dbReference>
<dbReference type="PANTHER" id="PTHR21624">
    <property type="entry name" value="STEROL DESATURASE-RELATED PROTEIN"/>
    <property type="match status" value="1"/>
</dbReference>
<feature type="transmembrane region" description="Helical" evidence="7">
    <location>
        <begin position="85"/>
        <end position="106"/>
    </location>
</feature>
<comment type="subcellular location">
    <subcellularLocation>
        <location evidence="1">Endomembrane system</location>
        <topology evidence="1">Multi-pass membrane protein</topology>
    </subcellularLocation>
</comment>
<evidence type="ECO:0000259" key="8">
    <source>
        <dbReference type="Pfam" id="PF04116"/>
    </source>
</evidence>
<evidence type="ECO:0000256" key="1">
    <source>
        <dbReference type="ARBA" id="ARBA00004127"/>
    </source>
</evidence>
<protein>
    <submittedName>
        <fullName evidence="9">Sterol desaturase family protein</fullName>
    </submittedName>
</protein>
<feature type="domain" description="Fatty acid hydroxylase" evidence="8">
    <location>
        <begin position="90"/>
        <end position="226"/>
    </location>
</feature>
<dbReference type="InterPro" id="IPR006694">
    <property type="entry name" value="Fatty_acid_hydroxylase"/>
</dbReference>
<keyword evidence="6 7" id="KW-0472">Membrane</keyword>
<evidence type="ECO:0000256" key="3">
    <source>
        <dbReference type="ARBA" id="ARBA00022989"/>
    </source>
</evidence>
<feature type="transmembrane region" description="Helical" evidence="7">
    <location>
        <begin position="143"/>
        <end position="167"/>
    </location>
</feature>
<dbReference type="InterPro" id="IPR051689">
    <property type="entry name" value="Sterol_desaturase/TMEM195"/>
</dbReference>
<accession>A0ABR8P4Z7</accession>
<comment type="caution">
    <text evidence="9">The sequence shown here is derived from an EMBL/GenBank/DDBJ whole genome shotgun (WGS) entry which is preliminary data.</text>
</comment>
<sequence>MVEDSTLRLSIFIGVLVLMMVLEALFPQRERQQKRQDRWSTNLLLVVINAFSLKLLGPITALVAADYALEHSWGLLTYLPINVPLYIQIILGVVLLDFAVYAQHIASHKIPFFWRFHKVHHVDRDIDVTTGIRFHPLESIMSMIYKCIIILLLGPATAAVVVFEIVLNASAMFNHANFRLPKKIDSILRLVIVTPDVHRIHHSIIPKETDSNYGFFLSIWDRLCRTYIAQPKENHQGMTIGLRNYQTAQPSFLIWCLTLPFKKKLKKTE</sequence>
<evidence type="ECO:0000256" key="5">
    <source>
        <dbReference type="ARBA" id="ARBA00023098"/>
    </source>
</evidence>
<dbReference type="Proteomes" id="UP000604161">
    <property type="component" value="Unassembled WGS sequence"/>
</dbReference>
<dbReference type="PANTHER" id="PTHR21624:SF1">
    <property type="entry name" value="ALKYLGLYCEROL MONOOXYGENASE"/>
    <property type="match status" value="1"/>
</dbReference>
<reference evidence="9 10" key="1">
    <citation type="submission" date="2020-09" db="EMBL/GenBank/DDBJ databases">
        <title>Marinomonas sp. nov., isolated from the cysticercosis algae of Qingdao, China.</title>
        <authorList>
            <person name="Sun X."/>
        </authorList>
    </citation>
    <scope>NUCLEOTIDE SEQUENCE [LARGE SCALE GENOMIC DNA]</scope>
    <source>
        <strain evidence="9 10">SM2066</strain>
    </source>
</reference>
<evidence type="ECO:0000256" key="6">
    <source>
        <dbReference type="ARBA" id="ARBA00023136"/>
    </source>
</evidence>
<keyword evidence="3 7" id="KW-1133">Transmembrane helix</keyword>
<evidence type="ECO:0000313" key="9">
    <source>
        <dbReference type="EMBL" id="MBD5772563.1"/>
    </source>
</evidence>
<evidence type="ECO:0000313" key="10">
    <source>
        <dbReference type="Proteomes" id="UP000604161"/>
    </source>
</evidence>
<gene>
    <name evidence="9" type="ORF">IF202_16130</name>
</gene>
<name>A0ABR8P4Z7_9GAMM</name>